<gene>
    <name evidence="1" type="ORF">VFPPC_16006</name>
</gene>
<proteinExistence type="predicted"/>
<reference evidence="1 2" key="1">
    <citation type="journal article" date="2016" name="PLoS Pathog.">
        <title>Biosynthesis of antibiotic leucinostatins in bio-control fungus Purpureocillium lilacinum and their inhibition on phytophthora revealed by genome mining.</title>
        <authorList>
            <person name="Wang G."/>
            <person name="Liu Z."/>
            <person name="Lin R."/>
            <person name="Li E."/>
            <person name="Mao Z."/>
            <person name="Ling J."/>
            <person name="Yang Y."/>
            <person name="Yin W.B."/>
            <person name="Xie B."/>
        </authorList>
    </citation>
    <scope>NUCLEOTIDE SEQUENCE [LARGE SCALE GENOMIC DNA]</scope>
    <source>
        <strain evidence="1">170</strain>
    </source>
</reference>
<accession>A0A179FLV7</accession>
<dbReference type="AlphaFoldDB" id="A0A179FLV7"/>
<dbReference type="GeneID" id="28857753"/>
<evidence type="ECO:0000313" key="2">
    <source>
        <dbReference type="Proteomes" id="UP000078397"/>
    </source>
</evidence>
<dbReference type="RefSeq" id="XP_018143384.1">
    <property type="nucleotide sequence ID" value="XM_018293759.1"/>
</dbReference>
<dbReference type="KEGG" id="pchm:VFPPC_16006"/>
<dbReference type="EMBL" id="LSBJ02000004">
    <property type="protein sequence ID" value="OAQ66297.1"/>
    <property type="molecule type" value="Genomic_DNA"/>
</dbReference>
<sequence>MSRNSRLFTHLLCTTHICTHSHRTTGQCAASSLHRLNLAWLFNTLLLAPLLRVASIARTVEFCCQPNDTAIEPFD</sequence>
<protein>
    <submittedName>
        <fullName evidence="1">Uncharacterized protein</fullName>
    </submittedName>
</protein>
<keyword evidence="2" id="KW-1185">Reference proteome</keyword>
<evidence type="ECO:0000313" key="1">
    <source>
        <dbReference type="EMBL" id="OAQ66297.1"/>
    </source>
</evidence>
<organism evidence="1 2">
    <name type="scientific">Pochonia chlamydosporia 170</name>
    <dbReference type="NCBI Taxonomy" id="1380566"/>
    <lineage>
        <taxon>Eukaryota</taxon>
        <taxon>Fungi</taxon>
        <taxon>Dikarya</taxon>
        <taxon>Ascomycota</taxon>
        <taxon>Pezizomycotina</taxon>
        <taxon>Sordariomycetes</taxon>
        <taxon>Hypocreomycetidae</taxon>
        <taxon>Hypocreales</taxon>
        <taxon>Clavicipitaceae</taxon>
        <taxon>Pochonia</taxon>
    </lineage>
</organism>
<name>A0A179FLV7_METCM</name>
<dbReference type="Proteomes" id="UP000078397">
    <property type="component" value="Unassembled WGS sequence"/>
</dbReference>
<comment type="caution">
    <text evidence="1">The sequence shown here is derived from an EMBL/GenBank/DDBJ whole genome shotgun (WGS) entry which is preliminary data.</text>
</comment>